<name>A0A7K1TZL4_9BACT</name>
<evidence type="ECO:0000313" key="3">
    <source>
        <dbReference type="EMBL" id="MVT07533.1"/>
    </source>
</evidence>
<dbReference type="Pfam" id="PF19572">
    <property type="entry name" value="PorV"/>
    <property type="match status" value="1"/>
</dbReference>
<feature type="signal peptide" evidence="1">
    <location>
        <begin position="1"/>
        <end position="29"/>
    </location>
</feature>
<dbReference type="InterPro" id="IPR045741">
    <property type="entry name" value="PorV"/>
</dbReference>
<proteinExistence type="predicted"/>
<dbReference type="EMBL" id="WRXN01000001">
    <property type="protein sequence ID" value="MVT07533.1"/>
    <property type="molecule type" value="Genomic_DNA"/>
</dbReference>
<dbReference type="NCBIfam" id="NF033710">
    <property type="entry name" value="T9SS_OM_PorV"/>
    <property type="match status" value="1"/>
</dbReference>
<dbReference type="NCBIfam" id="NF033709">
    <property type="entry name" value="PorV_fam"/>
    <property type="match status" value="1"/>
</dbReference>
<feature type="domain" description="Type IX secretion system protein PorV" evidence="2">
    <location>
        <begin position="42"/>
        <end position="280"/>
    </location>
</feature>
<organism evidence="3 4">
    <name type="scientific">Chitinophaga tropicalis</name>
    <dbReference type="NCBI Taxonomy" id="2683588"/>
    <lineage>
        <taxon>Bacteria</taxon>
        <taxon>Pseudomonadati</taxon>
        <taxon>Bacteroidota</taxon>
        <taxon>Chitinophagia</taxon>
        <taxon>Chitinophagales</taxon>
        <taxon>Chitinophagaceae</taxon>
        <taxon>Chitinophaga</taxon>
    </lineage>
</organism>
<evidence type="ECO:0000313" key="4">
    <source>
        <dbReference type="Proteomes" id="UP000461730"/>
    </source>
</evidence>
<gene>
    <name evidence="3" type="primary">porV</name>
    <name evidence="3" type="ORF">GO493_04615</name>
</gene>
<dbReference type="AlphaFoldDB" id="A0A7K1TZL4"/>
<keyword evidence="1" id="KW-0732">Signal</keyword>
<dbReference type="RefSeq" id="WP_157304922.1">
    <property type="nucleotide sequence ID" value="NZ_WRXN01000001.1"/>
</dbReference>
<dbReference type="InterPro" id="IPR047799">
    <property type="entry name" value="T9SS_OM_PorV"/>
</dbReference>
<sequence length="398" mass="43560">MYNCMIRKVTVSLVFICCVLLTLTPQASAQDTLGTGSLDGRTNTINTAVPFLRISPDARAGAMGDAGVATSPDANSIYWNLAKVPFATSRSNVSVTYTPWLKELVNDVFLASVAGYYQMDEYQTVSGSLRYFSLGTINFTDVTGTPTYDYRPREFAFDAGYARKLSDNFSVALAGRFIYSNLASGDIGGRVIKPGKAFAADLSLFYTKNYEKANGAINTWNIGAAFTNIGTKISYTESATNKDFIPTNMGLGTAYTIGMDQSSKIMFTLDLNKLLVPTPDSTGAYRQKGVLAGVFSSFGDAPGGMSEELKEITLSLGSEYSYNDQFFVRAGYFYENKMKGNRKYVTAGVGVKYNMFGLNFSYLVPSGNGIQRNPLSNTLRFSLIFDLDHKEEDNSNTW</sequence>
<evidence type="ECO:0000259" key="2">
    <source>
        <dbReference type="Pfam" id="PF19572"/>
    </source>
</evidence>
<dbReference type="Gene3D" id="2.40.160.60">
    <property type="entry name" value="Outer membrane protein transport protein (OMPP1/FadL/TodX)"/>
    <property type="match status" value="1"/>
</dbReference>
<comment type="caution">
    <text evidence="3">The sequence shown here is derived from an EMBL/GenBank/DDBJ whole genome shotgun (WGS) entry which is preliminary data.</text>
</comment>
<keyword evidence="4" id="KW-1185">Reference proteome</keyword>
<dbReference type="Proteomes" id="UP000461730">
    <property type="component" value="Unassembled WGS sequence"/>
</dbReference>
<protein>
    <submittedName>
        <fullName evidence="3">Type IX secretion system outer membrane channel protein PorV</fullName>
    </submittedName>
</protein>
<evidence type="ECO:0000256" key="1">
    <source>
        <dbReference type="SAM" id="SignalP"/>
    </source>
</evidence>
<reference evidence="3 4" key="1">
    <citation type="submission" date="2019-12" db="EMBL/GenBank/DDBJ databases">
        <title>Chitinophaga sp. strain ysch24 (GDMCC 1.1355), whole genome shotgun sequence.</title>
        <authorList>
            <person name="Zhang X."/>
        </authorList>
    </citation>
    <scope>NUCLEOTIDE SEQUENCE [LARGE SCALE GENOMIC DNA]</scope>
    <source>
        <strain evidence="4">ysch24</strain>
    </source>
</reference>
<feature type="chain" id="PRO_5029866579" evidence="1">
    <location>
        <begin position="30"/>
        <end position="398"/>
    </location>
</feature>
<accession>A0A7K1TZL4</accession>